<dbReference type="STRING" id="48698.ENSPFOP00000024873"/>
<evidence type="ECO:0000259" key="2">
    <source>
        <dbReference type="PROSITE" id="PS50853"/>
    </source>
</evidence>
<dbReference type="SUPFAM" id="SSF49265">
    <property type="entry name" value="Fibronectin type III"/>
    <property type="match status" value="2"/>
</dbReference>
<reference evidence="3" key="3">
    <citation type="submission" date="2025-09" db="UniProtKB">
        <authorList>
            <consortium name="Ensembl"/>
        </authorList>
    </citation>
    <scope>IDENTIFICATION</scope>
</reference>
<dbReference type="EMBL" id="AYCK01012346">
    <property type="status" value="NOT_ANNOTATED_CDS"/>
    <property type="molecule type" value="Genomic_DNA"/>
</dbReference>
<dbReference type="PANTHER" id="PTHR46708:SF11">
    <property type="entry name" value="RECEPTOR-TYPE TYROSINE-PROTEIN PHOSPHATASE ETA-LIKE"/>
    <property type="match status" value="1"/>
</dbReference>
<dbReference type="GeneTree" id="ENSGT00440000035843"/>
<dbReference type="EMBL" id="AYCK01012344">
    <property type="status" value="NOT_ANNOTATED_CDS"/>
    <property type="molecule type" value="Genomic_DNA"/>
</dbReference>
<keyword evidence="4" id="KW-1185">Reference proteome</keyword>
<reference evidence="3" key="2">
    <citation type="submission" date="2025-08" db="UniProtKB">
        <authorList>
            <consortium name="Ensembl"/>
        </authorList>
    </citation>
    <scope>IDENTIFICATION</scope>
</reference>
<name>A0A096M0D2_POEFO</name>
<dbReference type="AlphaFoldDB" id="A0A096M0D2"/>
<dbReference type="InterPro" id="IPR036116">
    <property type="entry name" value="FN3_sf"/>
</dbReference>
<dbReference type="Proteomes" id="UP000028760">
    <property type="component" value="Unassembled WGS sequence"/>
</dbReference>
<reference evidence="4" key="1">
    <citation type="submission" date="2013-10" db="EMBL/GenBank/DDBJ databases">
        <authorList>
            <person name="Schartl M."/>
            <person name="Warren W."/>
        </authorList>
    </citation>
    <scope>NUCLEOTIDE SEQUENCE [LARGE SCALE GENOMIC DNA]</scope>
    <source>
        <strain evidence="4">female</strain>
    </source>
</reference>
<dbReference type="Ensembl" id="ENSPFOT00000030922.1">
    <property type="protein sequence ID" value="ENSPFOP00000024873.1"/>
    <property type="gene ID" value="ENSPFOG00000021894.1"/>
</dbReference>
<protein>
    <recommendedName>
        <fullName evidence="2">Fibronectin type-III domain-containing protein</fullName>
    </recommendedName>
</protein>
<organism evidence="3 4">
    <name type="scientific">Poecilia formosa</name>
    <name type="common">Amazon molly</name>
    <name type="synonym">Limia formosa</name>
    <dbReference type="NCBI Taxonomy" id="48698"/>
    <lineage>
        <taxon>Eukaryota</taxon>
        <taxon>Metazoa</taxon>
        <taxon>Chordata</taxon>
        <taxon>Craniata</taxon>
        <taxon>Vertebrata</taxon>
        <taxon>Euteleostomi</taxon>
        <taxon>Actinopterygii</taxon>
        <taxon>Neopterygii</taxon>
        <taxon>Teleostei</taxon>
        <taxon>Neoteleostei</taxon>
        <taxon>Acanthomorphata</taxon>
        <taxon>Ovalentaria</taxon>
        <taxon>Atherinomorphae</taxon>
        <taxon>Cyprinodontiformes</taxon>
        <taxon>Poeciliidae</taxon>
        <taxon>Poeciliinae</taxon>
        <taxon>Poecilia</taxon>
    </lineage>
</organism>
<proteinExistence type="predicted"/>
<dbReference type="PANTHER" id="PTHR46708">
    <property type="entry name" value="TENASCIN"/>
    <property type="match status" value="1"/>
</dbReference>
<sequence>MSVGAPSGNGAVSVTVSSLTAATKYTFTIFAVVGNVRDRGVQFTAATAPPNPTGLVSLNETESSITLQWNRVNNVNSFILQFNGNERRIAAPAGNGPVTHTVSSLSAETKYTFRLFSEFENIRSSGVQLIAGTEIVAKNVFDVKAISQTETSITLQWSRLNNIVSFVIQYDGREMSVGAPSGNGAVSVTVSSLTAATKYTFTIFAVVGNVRDRGVQFTAATAPPDPTGLVSLNETESSITLQWNRVNNVNSFILQFNGNERRIAAPAGNGPVTHTVSSLSAGTKYTFRLFSEF</sequence>
<dbReference type="CDD" id="cd00063">
    <property type="entry name" value="FN3"/>
    <property type="match status" value="3"/>
</dbReference>
<evidence type="ECO:0000256" key="1">
    <source>
        <dbReference type="ARBA" id="ARBA00022737"/>
    </source>
</evidence>
<dbReference type="InterPro" id="IPR003961">
    <property type="entry name" value="FN3_dom"/>
</dbReference>
<dbReference type="Pfam" id="PF00041">
    <property type="entry name" value="fn3"/>
    <property type="match status" value="3"/>
</dbReference>
<dbReference type="Gene3D" id="2.60.40.10">
    <property type="entry name" value="Immunoglobulins"/>
    <property type="match status" value="4"/>
</dbReference>
<dbReference type="eggNOG" id="KOG1225">
    <property type="taxonomic scope" value="Eukaryota"/>
</dbReference>
<feature type="domain" description="Fibronectin type-III" evidence="2">
    <location>
        <begin position="139"/>
        <end position="225"/>
    </location>
</feature>
<keyword evidence="1" id="KW-0677">Repeat</keyword>
<evidence type="ECO:0000313" key="4">
    <source>
        <dbReference type="Proteomes" id="UP000028760"/>
    </source>
</evidence>
<dbReference type="SMART" id="SM00060">
    <property type="entry name" value="FN3"/>
    <property type="match status" value="3"/>
</dbReference>
<dbReference type="EMBL" id="AYCK01012345">
    <property type="status" value="NOT_ANNOTATED_CDS"/>
    <property type="molecule type" value="Genomic_DNA"/>
</dbReference>
<evidence type="ECO:0000313" key="3">
    <source>
        <dbReference type="Ensembl" id="ENSPFOP00000024873.1"/>
    </source>
</evidence>
<dbReference type="InterPro" id="IPR050991">
    <property type="entry name" value="ECM_Regulatory_Proteins"/>
</dbReference>
<dbReference type="PROSITE" id="PS50853">
    <property type="entry name" value="FN3"/>
    <property type="match status" value="1"/>
</dbReference>
<accession>A0A096M0D2</accession>
<dbReference type="InterPro" id="IPR013783">
    <property type="entry name" value="Ig-like_fold"/>
</dbReference>